<dbReference type="AlphaFoldDB" id="A0A3P6FCX9"/>
<proteinExistence type="predicted"/>
<dbReference type="InterPro" id="IPR012677">
    <property type="entry name" value="Nucleotide-bd_a/b_plait_sf"/>
</dbReference>
<dbReference type="Gene3D" id="3.30.70.330">
    <property type="match status" value="1"/>
</dbReference>
<dbReference type="InterPro" id="IPR009943">
    <property type="entry name" value="DUF1475"/>
</dbReference>
<dbReference type="Pfam" id="PF07343">
    <property type="entry name" value="DUF1475"/>
    <property type="match status" value="2"/>
</dbReference>
<organism evidence="2">
    <name type="scientific">Brassica oleracea</name>
    <name type="common">Wild cabbage</name>
    <dbReference type="NCBI Taxonomy" id="3712"/>
    <lineage>
        <taxon>Eukaryota</taxon>
        <taxon>Viridiplantae</taxon>
        <taxon>Streptophyta</taxon>
        <taxon>Embryophyta</taxon>
        <taxon>Tracheophyta</taxon>
        <taxon>Spermatophyta</taxon>
        <taxon>Magnoliopsida</taxon>
        <taxon>eudicotyledons</taxon>
        <taxon>Gunneridae</taxon>
        <taxon>Pentapetalae</taxon>
        <taxon>rosids</taxon>
        <taxon>malvids</taxon>
        <taxon>Brassicales</taxon>
        <taxon>Brassicaceae</taxon>
        <taxon>Brassiceae</taxon>
        <taxon>Brassica</taxon>
    </lineage>
</organism>
<gene>
    <name evidence="2" type="ORF">BOLC5T30882H</name>
</gene>
<feature type="transmembrane region" description="Helical" evidence="1">
    <location>
        <begin position="76"/>
        <end position="96"/>
    </location>
</feature>
<dbReference type="EMBL" id="LR031877">
    <property type="protein sequence ID" value="VDD43335.1"/>
    <property type="molecule type" value="Genomic_DNA"/>
</dbReference>
<feature type="transmembrane region" description="Helical" evidence="1">
    <location>
        <begin position="197"/>
        <end position="223"/>
    </location>
</feature>
<evidence type="ECO:0000313" key="2">
    <source>
        <dbReference type="EMBL" id="VDD43335.1"/>
    </source>
</evidence>
<keyword evidence="1" id="KW-1133">Transmembrane helix</keyword>
<name>A0A3P6FCX9_BRAOL</name>
<dbReference type="PANTHER" id="PTHR36318:SF3">
    <property type="entry name" value="OS06G0581300 PROTEIN"/>
    <property type="match status" value="1"/>
</dbReference>
<reference evidence="2" key="1">
    <citation type="submission" date="2018-11" db="EMBL/GenBank/DDBJ databases">
        <authorList>
            <consortium name="Genoscope - CEA"/>
            <person name="William W."/>
        </authorList>
    </citation>
    <scope>NUCLEOTIDE SEQUENCE</scope>
</reference>
<evidence type="ECO:0000256" key="1">
    <source>
        <dbReference type="SAM" id="Phobius"/>
    </source>
</evidence>
<accession>A0A3P6FCX9</accession>
<feature type="transmembrane region" description="Helical" evidence="1">
    <location>
        <begin position="42"/>
        <end position="67"/>
    </location>
</feature>
<feature type="transmembrane region" description="Helical" evidence="1">
    <location>
        <begin position="138"/>
        <end position="156"/>
    </location>
</feature>
<keyword evidence="1" id="KW-0812">Transmembrane</keyword>
<feature type="transmembrane region" description="Helical" evidence="1">
    <location>
        <begin position="168"/>
        <end position="191"/>
    </location>
</feature>
<keyword evidence="1" id="KW-0472">Membrane</keyword>
<dbReference type="PANTHER" id="PTHR36318">
    <property type="entry name" value="OS06G0581300 PROTEIN"/>
    <property type="match status" value="1"/>
</dbReference>
<feature type="transmembrane region" description="Helical" evidence="1">
    <location>
        <begin position="12"/>
        <end position="30"/>
    </location>
</feature>
<protein>
    <recommendedName>
        <fullName evidence="3">RRM domain-containing protein</fullName>
    </recommendedName>
</protein>
<evidence type="ECO:0008006" key="3">
    <source>
        <dbReference type="Google" id="ProtNLM"/>
    </source>
</evidence>
<sequence>MATNSLVTGLKVFLPVMFCVMLATLIYTIITDGLPEPDRRDVFTPWFATTIVDFYINIVPIAVWIVYKESTWFGSILWAILLIVFGSLTTCVYLFMQLLKLTPQEASEDPMYFLLLRDSFKDGVGPRDKKSLVVTARFVFGALGCVMLGALVYTCLTDGSPFRMELLYPWMVVLLVSFYINVAVLSVWVVYKESSWIIGILWVALLLSLGSFGTSVVIVVQLFRLSPLDPLYLVLVKNSNRAGDMYERTHSAVLRIHGVSSFATDHFGLLASLLVLSKANCWKFEHERINRFEKCQGTNLYLKNLDDSVDNEKLKVKEMFSEFGNVASSKLSEMVWEDDRKETTLHSAKKIYRQVHLQHMHCNLSPGRRYMNGAGNGRNGMDLSVSQGTLPPPVMHLPIDASSNITRKLPYFHSLSLLFS</sequence>